<organism evidence="3 4">
    <name type="scientific">Basidiobolus ranarum</name>
    <dbReference type="NCBI Taxonomy" id="34480"/>
    <lineage>
        <taxon>Eukaryota</taxon>
        <taxon>Fungi</taxon>
        <taxon>Fungi incertae sedis</taxon>
        <taxon>Zoopagomycota</taxon>
        <taxon>Entomophthoromycotina</taxon>
        <taxon>Basidiobolomycetes</taxon>
        <taxon>Basidiobolales</taxon>
        <taxon>Basidiobolaceae</taxon>
        <taxon>Basidiobolus</taxon>
    </lineage>
</organism>
<keyword evidence="4" id="KW-1185">Reference proteome</keyword>
<dbReference type="InterPro" id="IPR011022">
    <property type="entry name" value="Arrestin_C-like"/>
</dbReference>
<evidence type="ECO:0000313" key="4">
    <source>
        <dbReference type="Proteomes" id="UP001479436"/>
    </source>
</evidence>
<name>A0ABR2W426_9FUNG</name>
<dbReference type="InterPro" id="IPR011021">
    <property type="entry name" value="Arrestin-like_N"/>
</dbReference>
<comment type="caution">
    <text evidence="3">The sequence shown here is derived from an EMBL/GenBank/DDBJ whole genome shotgun (WGS) entry which is preliminary data.</text>
</comment>
<dbReference type="InterPro" id="IPR014752">
    <property type="entry name" value="Arrestin-like_C"/>
</dbReference>
<gene>
    <name evidence="3" type="ORF">K7432_004819</name>
</gene>
<evidence type="ECO:0000259" key="1">
    <source>
        <dbReference type="Pfam" id="PF00339"/>
    </source>
</evidence>
<dbReference type="EMBL" id="JASJQH010007050">
    <property type="protein sequence ID" value="KAK9719416.1"/>
    <property type="molecule type" value="Genomic_DNA"/>
</dbReference>
<feature type="domain" description="Arrestin C-terminal-like" evidence="2">
    <location>
        <begin position="175"/>
        <end position="288"/>
    </location>
</feature>
<dbReference type="PANTHER" id="PTHR11188:SF17">
    <property type="entry name" value="FI21816P1"/>
    <property type="match status" value="1"/>
</dbReference>
<evidence type="ECO:0008006" key="5">
    <source>
        <dbReference type="Google" id="ProtNLM"/>
    </source>
</evidence>
<dbReference type="Gene3D" id="2.60.40.640">
    <property type="match status" value="1"/>
</dbReference>
<reference evidence="3 4" key="1">
    <citation type="submission" date="2023-04" db="EMBL/GenBank/DDBJ databases">
        <title>Genome of Basidiobolus ranarum AG-B5.</title>
        <authorList>
            <person name="Stajich J.E."/>
            <person name="Carter-House D."/>
            <person name="Gryganskyi A."/>
        </authorList>
    </citation>
    <scope>NUCLEOTIDE SEQUENCE [LARGE SCALE GENOMIC DNA]</scope>
    <source>
        <strain evidence="3 4">AG-B5</strain>
    </source>
</reference>
<protein>
    <recommendedName>
        <fullName evidence="5">Arrestin C-terminal-like domain-containing protein</fullName>
    </recommendedName>
</protein>
<dbReference type="Pfam" id="PF02752">
    <property type="entry name" value="Arrestin_C"/>
    <property type="match status" value="1"/>
</dbReference>
<dbReference type="Pfam" id="PF00339">
    <property type="entry name" value="Arrestin_N"/>
    <property type="match status" value="1"/>
</dbReference>
<feature type="domain" description="Arrestin-like N-terminal" evidence="1">
    <location>
        <begin position="31"/>
        <end position="146"/>
    </location>
</feature>
<dbReference type="InterPro" id="IPR050357">
    <property type="entry name" value="Arrestin_domain-protein"/>
</dbReference>
<proteinExistence type="predicted"/>
<dbReference type="PANTHER" id="PTHR11188">
    <property type="entry name" value="ARRESTIN DOMAIN CONTAINING PROTEIN"/>
    <property type="match status" value="1"/>
</dbReference>
<dbReference type="Proteomes" id="UP001479436">
    <property type="component" value="Unassembled WGS sequence"/>
</dbReference>
<evidence type="ECO:0000313" key="3">
    <source>
        <dbReference type="EMBL" id="KAK9719416.1"/>
    </source>
</evidence>
<evidence type="ECO:0000259" key="2">
    <source>
        <dbReference type="Pfam" id="PF02752"/>
    </source>
</evidence>
<sequence length="324" mass="37138">MTDKKIRLDIYPSQDPFILAGSSAQETTILRGKVALHLEKPTKLCSLSLHLKGHAELSNVNWKPHTFKNLSRHKLADISMSFFKSYKDSYMLTAGTHMFDFELPVSNHLPETVHSNYFDIKYKLVLMAKRHLSTNIMATKPITISRLSEESDEVDPSIAISKVWEHVMGYDIFMKKQISLGESVPIEYTFRPVKSGIKIEKYSHTLCEIVRYVDPKTNQTKIERKRIPLLCNPHNGPSNTKLVHLNMPSNLQPDVTSDMICAKHKLEVKIYVECRGQKKSITVSFPVNFMNEHELLLSEPLPRYEETEYSRSLPPSYGMVRSTA</sequence>
<accession>A0ABR2W426</accession>